<evidence type="ECO:0000256" key="1">
    <source>
        <dbReference type="ARBA" id="ARBA00004239"/>
    </source>
</evidence>
<dbReference type="PROSITE" id="PS51273">
    <property type="entry name" value="GATASE_TYPE_1"/>
    <property type="match status" value="1"/>
</dbReference>
<gene>
    <name evidence="10" type="primary">AUGUSTUS-3.0.2_03035</name>
    <name evidence="10" type="ORF">TcasGA2_TC003035</name>
</gene>
<evidence type="ECO:0000256" key="8">
    <source>
        <dbReference type="PROSITE-ProRule" id="PRU00607"/>
    </source>
</evidence>
<dbReference type="FunFam" id="3.40.50.880:FF:000054">
    <property type="entry name" value="Folate gamma-glutamyl hydrolase"/>
    <property type="match status" value="1"/>
</dbReference>
<evidence type="ECO:0000256" key="4">
    <source>
        <dbReference type="ARBA" id="ARBA00022525"/>
    </source>
</evidence>
<feature type="chain" id="PRO_5007300215" description="folate gamma-glutamyl hydrolase" evidence="9">
    <location>
        <begin position="17"/>
        <end position="314"/>
    </location>
</feature>
<feature type="active site" description="Proton donor" evidence="7">
    <location>
        <position position="232"/>
    </location>
</feature>
<reference evidence="10 11" key="1">
    <citation type="journal article" date="2008" name="Nature">
        <title>The genome of the model beetle and pest Tribolium castaneum.</title>
        <authorList>
            <consortium name="Tribolium Genome Sequencing Consortium"/>
            <person name="Richards S."/>
            <person name="Gibbs R.A."/>
            <person name="Weinstock G.M."/>
            <person name="Brown S.J."/>
            <person name="Denell R."/>
            <person name="Beeman R.W."/>
            <person name="Gibbs R."/>
            <person name="Beeman R.W."/>
            <person name="Brown S.J."/>
            <person name="Bucher G."/>
            <person name="Friedrich M."/>
            <person name="Grimmelikhuijzen C.J."/>
            <person name="Klingler M."/>
            <person name="Lorenzen M."/>
            <person name="Richards S."/>
            <person name="Roth S."/>
            <person name="Schroder R."/>
            <person name="Tautz D."/>
            <person name="Zdobnov E.M."/>
            <person name="Muzny D."/>
            <person name="Gibbs R.A."/>
            <person name="Weinstock G.M."/>
            <person name="Attaway T."/>
            <person name="Bell S."/>
            <person name="Buhay C.J."/>
            <person name="Chandrabose M.N."/>
            <person name="Chavez D."/>
            <person name="Clerk-Blankenburg K.P."/>
            <person name="Cree A."/>
            <person name="Dao M."/>
            <person name="Davis C."/>
            <person name="Chacko J."/>
            <person name="Dinh H."/>
            <person name="Dugan-Rocha S."/>
            <person name="Fowler G."/>
            <person name="Garner T.T."/>
            <person name="Garnes J."/>
            <person name="Gnirke A."/>
            <person name="Hawes A."/>
            <person name="Hernandez J."/>
            <person name="Hines S."/>
            <person name="Holder M."/>
            <person name="Hume J."/>
            <person name="Jhangiani S.N."/>
            <person name="Joshi V."/>
            <person name="Khan Z.M."/>
            <person name="Jackson L."/>
            <person name="Kovar C."/>
            <person name="Kowis A."/>
            <person name="Lee S."/>
            <person name="Lewis L.R."/>
            <person name="Margolis J."/>
            <person name="Morgan M."/>
            <person name="Nazareth L.V."/>
            <person name="Nguyen N."/>
            <person name="Okwuonu G."/>
            <person name="Parker D."/>
            <person name="Richards S."/>
            <person name="Ruiz S.J."/>
            <person name="Santibanez J."/>
            <person name="Savard J."/>
            <person name="Scherer S.E."/>
            <person name="Schneider B."/>
            <person name="Sodergren E."/>
            <person name="Tautz D."/>
            <person name="Vattahil S."/>
            <person name="Villasana D."/>
            <person name="White C.S."/>
            <person name="Wright R."/>
            <person name="Park Y."/>
            <person name="Beeman R.W."/>
            <person name="Lord J."/>
            <person name="Oppert B."/>
            <person name="Lorenzen M."/>
            <person name="Brown S."/>
            <person name="Wang L."/>
            <person name="Savard J."/>
            <person name="Tautz D."/>
            <person name="Richards S."/>
            <person name="Weinstock G."/>
            <person name="Gibbs R.A."/>
            <person name="Liu Y."/>
            <person name="Worley K."/>
            <person name="Weinstock G."/>
            <person name="Elsik C.G."/>
            <person name="Reese J.T."/>
            <person name="Elhaik E."/>
            <person name="Landan G."/>
            <person name="Graur D."/>
            <person name="Arensburger P."/>
            <person name="Atkinson P."/>
            <person name="Beeman R.W."/>
            <person name="Beidler J."/>
            <person name="Brown S.J."/>
            <person name="Demuth J.P."/>
            <person name="Drury D.W."/>
            <person name="Du Y.Z."/>
            <person name="Fujiwara H."/>
            <person name="Lorenzen M."/>
            <person name="Maselli V."/>
            <person name="Osanai M."/>
            <person name="Park Y."/>
            <person name="Robertson H.M."/>
            <person name="Tu Z."/>
            <person name="Wang J.J."/>
            <person name="Wang S."/>
            <person name="Richards S."/>
            <person name="Song H."/>
            <person name="Zhang L."/>
            <person name="Sodergren E."/>
            <person name="Werner D."/>
            <person name="Stanke M."/>
            <person name="Morgenstern B."/>
            <person name="Solovyev V."/>
            <person name="Kosarev P."/>
            <person name="Brown G."/>
            <person name="Chen H.C."/>
            <person name="Ermolaeva O."/>
            <person name="Hlavina W."/>
            <person name="Kapustin Y."/>
            <person name="Kiryutin B."/>
            <person name="Kitts P."/>
            <person name="Maglott D."/>
            <person name="Pruitt K."/>
            <person name="Sapojnikov V."/>
            <person name="Souvorov A."/>
            <person name="Mackey A.J."/>
            <person name="Waterhouse R.M."/>
            <person name="Wyder S."/>
            <person name="Zdobnov E.M."/>
            <person name="Zdobnov E.M."/>
            <person name="Wyder S."/>
            <person name="Kriventseva E.V."/>
            <person name="Kadowaki T."/>
            <person name="Bork P."/>
            <person name="Aranda M."/>
            <person name="Bao R."/>
            <person name="Beermann A."/>
            <person name="Berns N."/>
            <person name="Bolognesi R."/>
            <person name="Bonneton F."/>
            <person name="Bopp D."/>
            <person name="Brown S.J."/>
            <person name="Bucher G."/>
            <person name="Butts T."/>
            <person name="Chaumot A."/>
            <person name="Denell R.E."/>
            <person name="Ferrier D.E."/>
            <person name="Friedrich M."/>
            <person name="Gordon C.M."/>
            <person name="Jindra M."/>
            <person name="Klingler M."/>
            <person name="Lan Q."/>
            <person name="Lattorff H.M."/>
            <person name="Laudet V."/>
            <person name="von Levetsow C."/>
            <person name="Liu Z."/>
            <person name="Lutz R."/>
            <person name="Lynch J.A."/>
            <person name="da Fonseca R.N."/>
            <person name="Posnien N."/>
            <person name="Reuter R."/>
            <person name="Roth S."/>
            <person name="Savard J."/>
            <person name="Schinko J.B."/>
            <person name="Schmitt C."/>
            <person name="Schoppmeier M."/>
            <person name="Schroder R."/>
            <person name="Shippy T.D."/>
            <person name="Simonnet F."/>
            <person name="Marques-Souza H."/>
            <person name="Tautz D."/>
            <person name="Tomoyasu Y."/>
            <person name="Trauner J."/>
            <person name="Van der Zee M."/>
            <person name="Vervoort M."/>
            <person name="Wittkopp N."/>
            <person name="Wimmer E.A."/>
            <person name="Yang X."/>
            <person name="Jones A.K."/>
            <person name="Sattelle D.B."/>
            <person name="Ebert P.R."/>
            <person name="Nelson D."/>
            <person name="Scott J.G."/>
            <person name="Beeman R.W."/>
            <person name="Muthukrishnan S."/>
            <person name="Kramer K.J."/>
            <person name="Arakane Y."/>
            <person name="Beeman R.W."/>
            <person name="Zhu Q."/>
            <person name="Hogenkamp D."/>
            <person name="Dixit R."/>
            <person name="Oppert B."/>
            <person name="Jiang H."/>
            <person name="Zou Z."/>
            <person name="Marshall J."/>
            <person name="Elpidina E."/>
            <person name="Vinokurov K."/>
            <person name="Oppert C."/>
            <person name="Zou Z."/>
            <person name="Evans J."/>
            <person name="Lu Z."/>
            <person name="Zhao P."/>
            <person name="Sumathipala N."/>
            <person name="Altincicek B."/>
            <person name="Vilcinskas A."/>
            <person name="Williams M."/>
            <person name="Hultmark D."/>
            <person name="Hetru C."/>
            <person name="Jiang H."/>
            <person name="Grimmelikhuijzen C.J."/>
            <person name="Hauser F."/>
            <person name="Cazzamali G."/>
            <person name="Williamson M."/>
            <person name="Park Y."/>
            <person name="Li B."/>
            <person name="Tanaka Y."/>
            <person name="Predel R."/>
            <person name="Neupert S."/>
            <person name="Schachtner J."/>
            <person name="Verleyen P."/>
            <person name="Raible F."/>
            <person name="Bork P."/>
            <person name="Friedrich M."/>
            <person name="Walden K.K."/>
            <person name="Robertson H.M."/>
            <person name="Angeli S."/>
            <person name="Foret S."/>
            <person name="Bucher G."/>
            <person name="Schuetz S."/>
            <person name="Maleszka R."/>
            <person name="Wimmer E.A."/>
            <person name="Beeman R.W."/>
            <person name="Lorenzen M."/>
            <person name="Tomoyasu Y."/>
            <person name="Miller S.C."/>
            <person name="Grossmann D."/>
            <person name="Bucher G."/>
        </authorList>
    </citation>
    <scope>NUCLEOTIDE SEQUENCE [LARGE SCALE GENOMIC DNA]</scope>
    <source>
        <strain evidence="10 11">Georgia GA2</strain>
    </source>
</reference>
<dbReference type="KEGG" id="tca:659635"/>
<organism evidence="10 11">
    <name type="scientific">Tribolium castaneum</name>
    <name type="common">Red flour beetle</name>
    <dbReference type="NCBI Taxonomy" id="7070"/>
    <lineage>
        <taxon>Eukaryota</taxon>
        <taxon>Metazoa</taxon>
        <taxon>Ecdysozoa</taxon>
        <taxon>Arthropoda</taxon>
        <taxon>Hexapoda</taxon>
        <taxon>Insecta</taxon>
        <taxon>Pterygota</taxon>
        <taxon>Neoptera</taxon>
        <taxon>Endopterygota</taxon>
        <taxon>Coleoptera</taxon>
        <taxon>Polyphaga</taxon>
        <taxon>Cucujiformia</taxon>
        <taxon>Tenebrionidae</taxon>
        <taxon>Tenebrionidae incertae sedis</taxon>
        <taxon>Tribolium</taxon>
    </lineage>
</organism>
<dbReference type="PANTHER" id="PTHR11315:SF0">
    <property type="entry name" value="FOLATE GAMMA-GLUTAMYL HYDROLASE"/>
    <property type="match status" value="1"/>
</dbReference>
<dbReference type="Proteomes" id="UP000007266">
    <property type="component" value="Linkage group 3"/>
</dbReference>
<keyword evidence="4" id="KW-0964">Secreted</keyword>
<keyword evidence="6 8" id="KW-0378">Hydrolase</keyword>
<comment type="catalytic activity">
    <reaction evidence="8">
        <text>(6S)-5,6,7,8-tetrahydrofolyl-(gamma-L-Glu)(n) + (n-1) H2O = (6S)-5,6,7,8-tetrahydrofolate + (n-1) L-glutamate</text>
        <dbReference type="Rhea" id="RHEA:56784"/>
        <dbReference type="Rhea" id="RHEA-COMP:14738"/>
        <dbReference type="ChEBI" id="CHEBI:15377"/>
        <dbReference type="ChEBI" id="CHEBI:29985"/>
        <dbReference type="ChEBI" id="CHEBI:57453"/>
        <dbReference type="ChEBI" id="CHEBI:141005"/>
        <dbReference type="EC" id="3.4.19.9"/>
    </reaction>
</comment>
<comment type="similarity">
    <text evidence="2">Belongs to the peptidase C26 family.</text>
</comment>
<dbReference type="GO" id="GO:0046900">
    <property type="term" value="P:tetrahydrofolylpolyglutamate metabolic process"/>
    <property type="evidence" value="ECO:0000318"/>
    <property type="project" value="GO_Central"/>
</dbReference>
<dbReference type="Gene3D" id="3.40.50.880">
    <property type="match status" value="1"/>
</dbReference>
<dbReference type="GO" id="GO:0034722">
    <property type="term" value="F:gamma-glutamyl-peptidase activity"/>
    <property type="evidence" value="ECO:0000318"/>
    <property type="project" value="GO_Central"/>
</dbReference>
<evidence type="ECO:0000256" key="3">
    <source>
        <dbReference type="ARBA" id="ARBA00012886"/>
    </source>
</evidence>
<keyword evidence="5 9" id="KW-0732">Signal</keyword>
<evidence type="ECO:0000256" key="7">
    <source>
        <dbReference type="PIRSR" id="PIRSR615527-1"/>
    </source>
</evidence>
<dbReference type="EC" id="3.4.19.9" evidence="3 8"/>
<evidence type="ECO:0000313" key="11">
    <source>
        <dbReference type="Proteomes" id="UP000007266"/>
    </source>
</evidence>
<evidence type="ECO:0000256" key="9">
    <source>
        <dbReference type="SAM" id="SignalP"/>
    </source>
</evidence>
<dbReference type="InterPro" id="IPR015527">
    <property type="entry name" value="Pept_C26_g-glut_hydrolase"/>
</dbReference>
<accession>A0A139WLI6</accession>
<dbReference type="InterPro" id="IPR029062">
    <property type="entry name" value="Class_I_gatase-like"/>
</dbReference>
<reference evidence="10 11" key="2">
    <citation type="journal article" date="2010" name="Nucleic Acids Res.">
        <title>BeetleBase in 2010: revisions to provide comprehensive genomic information for Tribolium castaneum.</title>
        <authorList>
            <person name="Kim H.S."/>
            <person name="Murphy T."/>
            <person name="Xia J."/>
            <person name="Caragea D."/>
            <person name="Park Y."/>
            <person name="Beeman R.W."/>
            <person name="Lorenzen M.D."/>
            <person name="Butcher S."/>
            <person name="Manak J.R."/>
            <person name="Brown S.J."/>
        </authorList>
    </citation>
    <scope>GENOME REANNOTATION</scope>
    <source>
        <strain evidence="10 11">Georgia GA2</strain>
    </source>
</reference>
<dbReference type="OrthoDB" id="64220at2759"/>
<dbReference type="GO" id="GO:0005576">
    <property type="term" value="C:extracellular region"/>
    <property type="evidence" value="ECO:0007669"/>
    <property type="project" value="UniProtKB-SubCell"/>
</dbReference>
<dbReference type="PROSITE" id="PS51275">
    <property type="entry name" value="PEPTIDASE_C26_GGH"/>
    <property type="match status" value="1"/>
</dbReference>
<evidence type="ECO:0000256" key="5">
    <source>
        <dbReference type="ARBA" id="ARBA00022729"/>
    </source>
</evidence>
<comment type="subcellular location">
    <subcellularLocation>
        <location evidence="1">Secreted</location>
        <location evidence="1">Extracellular space</location>
    </subcellularLocation>
</comment>
<dbReference type="Pfam" id="PF07722">
    <property type="entry name" value="Peptidase_C26"/>
    <property type="match status" value="1"/>
</dbReference>
<dbReference type="SUPFAM" id="SSF52317">
    <property type="entry name" value="Class I glutamine amidotransferase-like"/>
    <property type="match status" value="1"/>
</dbReference>
<dbReference type="FunCoup" id="A0A139WLI6">
    <property type="interactions" value="178"/>
</dbReference>
<name>A0A139WLI6_TRICA</name>
<feature type="active site" description="Nucleophile" evidence="7 8">
    <location>
        <position position="122"/>
    </location>
</feature>
<evidence type="ECO:0000313" key="10">
    <source>
        <dbReference type="EMBL" id="KYB28918.1"/>
    </source>
</evidence>
<dbReference type="InParanoid" id="A0A139WLI6"/>
<dbReference type="OMA" id="EPVSSHF"/>
<dbReference type="InterPro" id="IPR011697">
    <property type="entry name" value="Peptidase_C26"/>
</dbReference>
<dbReference type="AlphaFoldDB" id="A0A139WLI6"/>
<dbReference type="STRING" id="7070.A0A139WLI6"/>
<dbReference type="eggNOG" id="KOG1559">
    <property type="taxonomic scope" value="Eukaryota"/>
</dbReference>
<dbReference type="PhylomeDB" id="A0A139WLI6"/>
<keyword evidence="11" id="KW-1185">Reference proteome</keyword>
<protein>
    <recommendedName>
        <fullName evidence="3 8">folate gamma-glutamyl hydrolase</fullName>
        <ecNumber evidence="3 8">3.4.19.9</ecNumber>
    </recommendedName>
</protein>
<feature type="active site" evidence="8">
    <location>
        <position position="232"/>
    </location>
</feature>
<feature type="signal peptide" evidence="9">
    <location>
        <begin position="1"/>
        <end position="16"/>
    </location>
</feature>
<dbReference type="PANTHER" id="PTHR11315">
    <property type="entry name" value="PROTEASE FAMILY C26 GAMMA-GLUTAMYL HYDROLASE"/>
    <property type="match status" value="1"/>
</dbReference>
<evidence type="ECO:0000256" key="6">
    <source>
        <dbReference type="ARBA" id="ARBA00022801"/>
    </source>
</evidence>
<dbReference type="GO" id="GO:0005773">
    <property type="term" value="C:vacuole"/>
    <property type="evidence" value="ECO:0000318"/>
    <property type="project" value="GO_Central"/>
</dbReference>
<evidence type="ECO:0000256" key="2">
    <source>
        <dbReference type="ARBA" id="ARBA00011083"/>
    </source>
</evidence>
<proteinExistence type="inferred from homology"/>
<sequence>MFQYLLILSLTSYINAAETPIIGILSQEAYLVKDAYPDADSFIVASYIKILESSGARVLPIWIGQDAAYYERVVNYTNGILFPGGGTYFNETGGYGEAAKQLYELAVKTNEKGVHYPLWGICLGMQVLMYGAVGRDIRGNCQSKDVALHLEFVAGYEESKLFSKAPSQLLENLKTKNLTYNYHRYCIFEDVLKNNNLLTDWRIISKNKDTNGLEFVSSMEHVNYPFFGTQFHPEKNPFEFKKTAVPHCPEAVELAQYFGNFFVDEARKNNHTFGDKKVEEASLIYNFNPVYSIYNTSYEQLYLFYKQDYNRNLL</sequence>
<dbReference type="EMBL" id="KQ971319">
    <property type="protein sequence ID" value="KYB28918.1"/>
    <property type="molecule type" value="Genomic_DNA"/>
</dbReference>